<protein>
    <submittedName>
        <fullName evidence="8">SSS sodium solute transporter superfamily</fullName>
    </submittedName>
</protein>
<feature type="transmembrane region" description="Helical" evidence="7">
    <location>
        <begin position="440"/>
        <end position="462"/>
    </location>
</feature>
<dbReference type="PANTHER" id="PTHR11819">
    <property type="entry name" value="SOLUTE CARRIER FAMILY 5"/>
    <property type="match status" value="1"/>
</dbReference>
<dbReference type="STRING" id="518766.Rmar_0471"/>
<reference evidence="8 9" key="1">
    <citation type="journal article" date="2009" name="Stand. Genomic Sci.">
        <title>Complete genome sequence of Rhodothermus marinus type strain (R-10).</title>
        <authorList>
            <person name="Nolan M."/>
            <person name="Tindall B.J."/>
            <person name="Pomrenke H."/>
            <person name="Lapidus A."/>
            <person name="Copeland A."/>
            <person name="Glavina Del Rio T."/>
            <person name="Lucas S."/>
            <person name="Chen F."/>
            <person name="Tice H."/>
            <person name="Cheng J.F."/>
            <person name="Saunders E."/>
            <person name="Han C."/>
            <person name="Bruce D."/>
            <person name="Goodwin L."/>
            <person name="Chain P."/>
            <person name="Pitluck S."/>
            <person name="Ovchinikova G."/>
            <person name="Pati A."/>
            <person name="Ivanova N."/>
            <person name="Mavromatis K."/>
            <person name="Chen A."/>
            <person name="Palaniappan K."/>
            <person name="Land M."/>
            <person name="Hauser L."/>
            <person name="Chang Y.J."/>
            <person name="Jeffries C.D."/>
            <person name="Brettin T."/>
            <person name="Goker M."/>
            <person name="Bristow J."/>
            <person name="Eisen J.A."/>
            <person name="Markowitz V."/>
            <person name="Hugenholtz P."/>
            <person name="Kyrpides N.C."/>
            <person name="Klenk H.P."/>
            <person name="Detter J.C."/>
        </authorList>
    </citation>
    <scope>NUCLEOTIDE SEQUENCE [LARGE SCALE GENOMIC DNA]</scope>
    <source>
        <strain evidence="9">ATCC 43812 / DSM 4252 / R-10</strain>
    </source>
</reference>
<dbReference type="Pfam" id="PF00474">
    <property type="entry name" value="SSF"/>
    <property type="match status" value="1"/>
</dbReference>
<comment type="similarity">
    <text evidence="2 6">Belongs to the sodium:solute symporter (SSF) (TC 2.A.21) family.</text>
</comment>
<dbReference type="NCBIfam" id="TIGR00813">
    <property type="entry name" value="sss"/>
    <property type="match status" value="1"/>
</dbReference>
<feature type="transmembrane region" description="Helical" evidence="7">
    <location>
        <begin position="116"/>
        <end position="137"/>
    </location>
</feature>
<dbReference type="EMBL" id="CP001807">
    <property type="protein sequence ID" value="ACY47373.1"/>
    <property type="molecule type" value="Genomic_DNA"/>
</dbReference>
<dbReference type="HOGENOM" id="CLU_018808_9_3_10"/>
<feature type="transmembrane region" description="Helical" evidence="7">
    <location>
        <begin position="335"/>
        <end position="364"/>
    </location>
</feature>
<feature type="transmembrane region" description="Helical" evidence="7">
    <location>
        <begin position="189"/>
        <end position="209"/>
    </location>
</feature>
<sequence>MTVLDWLIVAAYFAILAGIVWWSARRVKTTTDYFLAGRDVGFFVIGASIFASNIGSEHIVGLAGSGAANGLAQAHWELHAWILVLLAWVFVPFYYRSGVFTMPEFLERRFNSRARWILAVVSLTAYVFTKVSVTVYAGALVFRTLLADVFGSPDQAFWVGAIATVLATGIYTILGGLRAVVYTEVLQTGLLILGSVFITVFGLSALGGWGELREVARLQGEQWALWRSNSDPVFPWLGVMISSPIVGIWYWCTDQYIVQRTLAARSLKDARRGALWGGFLKVWPVFIFLVPGMIGYALHQKGLIHIPTDATGKIQGDMVFPTLVAELLPLGLRGLVVGGLLSALMSSLSSLFNSCATLFTVDIYEKLRPGRPEPELVRVGRIATAVVVGLGLLWIPIMKVMAESKAGLYDYLQNVQGFLAPPITAVFLLGLASRRINAKGAVWGLGVGFVLGLLKLTLQSMVQNGALDPNTLLGAIGAFNGYYFSGLLFFVSVAIVVGVSLLTEAPPEEKVRGLTFGTVSASDRSESRKTWDWRDVTLTVVVLGLVLAIYLYFSFWV</sequence>
<evidence type="ECO:0000256" key="5">
    <source>
        <dbReference type="ARBA" id="ARBA00023136"/>
    </source>
</evidence>
<dbReference type="eggNOG" id="COG4146">
    <property type="taxonomic scope" value="Bacteria"/>
</dbReference>
<feature type="transmembrane region" description="Helical" evidence="7">
    <location>
        <begin position="273"/>
        <end position="298"/>
    </location>
</feature>
<proteinExistence type="inferred from homology"/>
<feature type="transmembrane region" description="Helical" evidence="7">
    <location>
        <begin position="36"/>
        <end position="56"/>
    </location>
</feature>
<dbReference type="PROSITE" id="PS50283">
    <property type="entry name" value="NA_SOLUT_SYMP_3"/>
    <property type="match status" value="1"/>
</dbReference>
<keyword evidence="4 7" id="KW-1133">Transmembrane helix</keyword>
<keyword evidence="9" id="KW-1185">Reference proteome</keyword>
<feature type="transmembrane region" description="Helical" evidence="7">
    <location>
        <begin position="157"/>
        <end position="177"/>
    </location>
</feature>
<feature type="transmembrane region" description="Helical" evidence="7">
    <location>
        <begin position="376"/>
        <end position="395"/>
    </location>
</feature>
<comment type="subcellular location">
    <subcellularLocation>
        <location evidence="1">Membrane</location>
        <topology evidence="1">Multi-pass membrane protein</topology>
    </subcellularLocation>
</comment>
<dbReference type="GO" id="GO:0005412">
    <property type="term" value="F:D-glucose:sodium symporter activity"/>
    <property type="evidence" value="ECO:0007669"/>
    <property type="project" value="TreeGrafter"/>
</dbReference>
<dbReference type="InterPro" id="IPR001734">
    <property type="entry name" value="Na/solute_symporter"/>
</dbReference>
<dbReference type="Gene3D" id="1.20.1730.10">
    <property type="entry name" value="Sodium/glucose cotransporter"/>
    <property type="match status" value="1"/>
</dbReference>
<organism evidence="8 9">
    <name type="scientific">Rhodothermus marinus (strain ATCC 43812 / DSM 4252 / R-10)</name>
    <name type="common">Rhodothermus obamensis</name>
    <dbReference type="NCBI Taxonomy" id="518766"/>
    <lineage>
        <taxon>Bacteria</taxon>
        <taxon>Pseudomonadati</taxon>
        <taxon>Rhodothermota</taxon>
        <taxon>Rhodothermia</taxon>
        <taxon>Rhodothermales</taxon>
        <taxon>Rhodothermaceae</taxon>
        <taxon>Rhodothermus</taxon>
    </lineage>
</organism>
<feature type="transmembrane region" description="Helical" evidence="7">
    <location>
        <begin position="6"/>
        <end position="24"/>
    </location>
</feature>
<evidence type="ECO:0000256" key="3">
    <source>
        <dbReference type="ARBA" id="ARBA00022692"/>
    </source>
</evidence>
<dbReference type="GO" id="GO:0005886">
    <property type="term" value="C:plasma membrane"/>
    <property type="evidence" value="ECO:0007669"/>
    <property type="project" value="TreeGrafter"/>
</dbReference>
<evidence type="ECO:0000256" key="1">
    <source>
        <dbReference type="ARBA" id="ARBA00004141"/>
    </source>
</evidence>
<dbReference type="CDD" id="cd10329">
    <property type="entry name" value="SLC5sbd_SGLT1-like"/>
    <property type="match status" value="1"/>
</dbReference>
<dbReference type="RefSeq" id="WP_012842985.1">
    <property type="nucleotide sequence ID" value="NC_013501.1"/>
</dbReference>
<feature type="transmembrane region" description="Helical" evidence="7">
    <location>
        <begin position="76"/>
        <end position="95"/>
    </location>
</feature>
<dbReference type="InterPro" id="IPR038377">
    <property type="entry name" value="Na/Glc_symporter_sf"/>
</dbReference>
<keyword evidence="3 7" id="KW-0812">Transmembrane</keyword>
<evidence type="ECO:0000313" key="9">
    <source>
        <dbReference type="Proteomes" id="UP000002221"/>
    </source>
</evidence>
<accession>D0MES3</accession>
<feature type="transmembrane region" description="Helical" evidence="7">
    <location>
        <begin position="536"/>
        <end position="555"/>
    </location>
</feature>
<feature type="transmembrane region" description="Helical" evidence="7">
    <location>
        <begin position="415"/>
        <end position="433"/>
    </location>
</feature>
<gene>
    <name evidence="8" type="ordered locus">Rmar_0471</name>
</gene>
<keyword evidence="5 7" id="KW-0472">Membrane</keyword>
<dbReference type="PANTHER" id="PTHR11819:SF195">
    <property type="entry name" value="SODIUM_GLUCOSE COTRANSPORTER 4"/>
    <property type="match status" value="1"/>
</dbReference>
<evidence type="ECO:0000313" key="8">
    <source>
        <dbReference type="EMBL" id="ACY47373.1"/>
    </source>
</evidence>
<evidence type="ECO:0000256" key="4">
    <source>
        <dbReference type="ARBA" id="ARBA00022989"/>
    </source>
</evidence>
<dbReference type="AlphaFoldDB" id="D0MES3"/>
<dbReference type="KEGG" id="rmr:Rmar_0471"/>
<evidence type="ECO:0000256" key="7">
    <source>
        <dbReference type="SAM" id="Phobius"/>
    </source>
</evidence>
<evidence type="ECO:0000256" key="2">
    <source>
        <dbReference type="ARBA" id="ARBA00006434"/>
    </source>
</evidence>
<name>D0MES3_RHOM4</name>
<dbReference type="OrthoDB" id="9814523at2"/>
<evidence type="ECO:0000256" key="6">
    <source>
        <dbReference type="RuleBase" id="RU362091"/>
    </source>
</evidence>
<feature type="transmembrane region" description="Helical" evidence="7">
    <location>
        <begin position="233"/>
        <end position="252"/>
    </location>
</feature>
<dbReference type="Proteomes" id="UP000002221">
    <property type="component" value="Chromosome"/>
</dbReference>
<feature type="transmembrane region" description="Helical" evidence="7">
    <location>
        <begin position="482"/>
        <end position="502"/>
    </location>
</feature>